<evidence type="ECO:0000313" key="2">
    <source>
        <dbReference type="EMBL" id="MDQ0513302.1"/>
    </source>
</evidence>
<evidence type="ECO:0000313" key="3">
    <source>
        <dbReference type="Proteomes" id="UP001235094"/>
    </source>
</evidence>
<gene>
    <name evidence="2" type="ORF">QOZ99_004221</name>
</gene>
<comment type="caution">
    <text evidence="2">The sequence shown here is derived from an EMBL/GenBank/DDBJ whole genome shotgun (WGS) entry which is preliminary data.</text>
</comment>
<dbReference type="EMBL" id="JAUSVR010000026">
    <property type="protein sequence ID" value="MDQ0513302.1"/>
    <property type="molecule type" value="Genomic_DNA"/>
</dbReference>
<name>A0ABU0LXA8_9HYPH</name>
<accession>A0ABU0LXA8</accession>
<protein>
    <submittedName>
        <fullName evidence="2">Uncharacterized protein</fullName>
    </submittedName>
</protein>
<organism evidence="2 3">
    <name type="scientific">Ancylobacter amanitiformis</name>
    <dbReference type="NCBI Taxonomy" id="217069"/>
    <lineage>
        <taxon>Bacteria</taxon>
        <taxon>Pseudomonadati</taxon>
        <taxon>Pseudomonadota</taxon>
        <taxon>Alphaproteobacteria</taxon>
        <taxon>Hyphomicrobiales</taxon>
        <taxon>Xanthobacteraceae</taxon>
        <taxon>Ancylobacter</taxon>
    </lineage>
</organism>
<proteinExistence type="predicted"/>
<dbReference type="Proteomes" id="UP001235094">
    <property type="component" value="Unassembled WGS sequence"/>
</dbReference>
<evidence type="ECO:0000256" key="1">
    <source>
        <dbReference type="SAM" id="MobiDB-lite"/>
    </source>
</evidence>
<keyword evidence="3" id="KW-1185">Reference proteome</keyword>
<sequence length="248" mass="27477">MPLSVRTVATLARLHRPDRPISADDAQRLAKMPISRLPTPTQRSASRVLLTATRPSFTTRASPARLQSKVDAPDLRSLPAQPVDADDMRLGVEQPQRVFGGGPRRIALKAGRSNGPFGTHRIVAANKHVLSGCPIPDCGRLRQPDIPAQIHRRIALPHPMPPTDSRSERGHPQRRQLGPVSDRAWKGPGFCQPGIKGAPARIRQFWTSGHQTRTYGRTSYSKIEPDDLIARSLGISRVSLFYFENYDE</sequence>
<reference evidence="2 3" key="1">
    <citation type="submission" date="2023-07" db="EMBL/GenBank/DDBJ databases">
        <title>Genomic Encyclopedia of Type Strains, Phase IV (KMG-IV): sequencing the most valuable type-strain genomes for metagenomic binning, comparative biology and taxonomic classification.</title>
        <authorList>
            <person name="Goeker M."/>
        </authorList>
    </citation>
    <scope>NUCLEOTIDE SEQUENCE [LARGE SCALE GENOMIC DNA]</scope>
    <source>
        <strain evidence="2 3">DSM 15561</strain>
    </source>
</reference>
<feature type="region of interest" description="Disordered" evidence="1">
    <location>
        <begin position="156"/>
        <end position="183"/>
    </location>
</feature>